<dbReference type="AlphaFoldDB" id="A0A0F9PX47"/>
<sequence>MAQGSGIAMECSSCTGPVGPVEIQAAKENGWPTGEPTCSNCDGQNTEKNETISYDRWDKTAKKWRHYLATINRETACYENPVETDELGIPLVRRNDREQRH</sequence>
<organism evidence="1">
    <name type="scientific">marine sediment metagenome</name>
    <dbReference type="NCBI Taxonomy" id="412755"/>
    <lineage>
        <taxon>unclassified sequences</taxon>
        <taxon>metagenomes</taxon>
        <taxon>ecological metagenomes</taxon>
    </lineage>
</organism>
<gene>
    <name evidence="1" type="ORF">LCGC14_1085480</name>
</gene>
<reference evidence="1" key="1">
    <citation type="journal article" date="2015" name="Nature">
        <title>Complex archaea that bridge the gap between prokaryotes and eukaryotes.</title>
        <authorList>
            <person name="Spang A."/>
            <person name="Saw J.H."/>
            <person name="Jorgensen S.L."/>
            <person name="Zaremba-Niedzwiedzka K."/>
            <person name="Martijn J."/>
            <person name="Lind A.E."/>
            <person name="van Eijk R."/>
            <person name="Schleper C."/>
            <person name="Guy L."/>
            <person name="Ettema T.J."/>
        </authorList>
    </citation>
    <scope>NUCLEOTIDE SEQUENCE</scope>
</reference>
<proteinExistence type="predicted"/>
<evidence type="ECO:0000313" key="1">
    <source>
        <dbReference type="EMBL" id="KKN05631.1"/>
    </source>
</evidence>
<protein>
    <submittedName>
        <fullName evidence="1">Uncharacterized protein</fullName>
    </submittedName>
</protein>
<accession>A0A0F9PX47</accession>
<name>A0A0F9PX47_9ZZZZ</name>
<comment type="caution">
    <text evidence="1">The sequence shown here is derived from an EMBL/GenBank/DDBJ whole genome shotgun (WGS) entry which is preliminary data.</text>
</comment>
<dbReference type="EMBL" id="LAZR01004780">
    <property type="protein sequence ID" value="KKN05631.1"/>
    <property type="molecule type" value="Genomic_DNA"/>
</dbReference>